<dbReference type="PANTHER" id="PTHR47619">
    <property type="entry name" value="METALLO-HYDROLASE YYCJ-RELATED"/>
    <property type="match status" value="1"/>
</dbReference>
<dbReference type="Pfam" id="PF12706">
    <property type="entry name" value="Lactamase_B_2"/>
    <property type="match status" value="1"/>
</dbReference>
<evidence type="ECO:0000259" key="1">
    <source>
        <dbReference type="SMART" id="SM00849"/>
    </source>
</evidence>
<dbReference type="Gene3D" id="3.60.15.10">
    <property type="entry name" value="Ribonuclease Z/Hydroxyacylglutathione hydrolase-like"/>
    <property type="match status" value="1"/>
</dbReference>
<name>A0A926DB50_9FIRM</name>
<dbReference type="SUPFAM" id="SSF56281">
    <property type="entry name" value="Metallo-hydrolase/oxidoreductase"/>
    <property type="match status" value="1"/>
</dbReference>
<feature type="domain" description="Metallo-beta-lactamase" evidence="1">
    <location>
        <begin position="12"/>
        <end position="185"/>
    </location>
</feature>
<protein>
    <submittedName>
        <fullName evidence="2">MBL fold metallo-hydrolase</fullName>
    </submittedName>
</protein>
<proteinExistence type="predicted"/>
<dbReference type="RefSeq" id="WP_249319363.1">
    <property type="nucleotide sequence ID" value="NZ_JACRSN010000008.1"/>
</dbReference>
<sequence length="264" mass="28504">MARLYPLFSGSSGNSYYIGSAESGVLIDAGRSAKQIEMRLSGAGIAPSAIRAVFVTHEHSDHVSGLRVFASRHKIPVYASRGTMEALCDMEILNGKYPCDVIPTSGMECAGMQIRPFAIPHDCAEGFGYRIVTADGRTVVFSTDLGYLPPTVQEGISGCDAIVLESNHDVGILRHGNYPYVLKQRILSKLGHLSNDACAQELPRLVQSGATRFLLAHLSAENNTPETAFQTALSALNNAGMRQNVDYQLAVAPRDNLTGAMWIF</sequence>
<comment type="caution">
    <text evidence="2">The sequence shown here is derived from an EMBL/GenBank/DDBJ whole genome shotgun (WGS) entry which is preliminary data.</text>
</comment>
<accession>A0A926DB50</accession>
<evidence type="ECO:0000313" key="3">
    <source>
        <dbReference type="Proteomes" id="UP000651482"/>
    </source>
</evidence>
<dbReference type="InterPro" id="IPR052533">
    <property type="entry name" value="WalJ/YycJ-like"/>
</dbReference>
<gene>
    <name evidence="2" type="ORF">IAG03_06870</name>
</gene>
<dbReference type="InterPro" id="IPR001279">
    <property type="entry name" value="Metallo-B-lactamas"/>
</dbReference>
<keyword evidence="3" id="KW-1185">Reference proteome</keyword>
<dbReference type="SMART" id="SM00849">
    <property type="entry name" value="Lactamase_B"/>
    <property type="match status" value="1"/>
</dbReference>
<organism evidence="2 3">
    <name type="scientific">Yeguia hominis</name>
    <dbReference type="NCBI Taxonomy" id="2763662"/>
    <lineage>
        <taxon>Bacteria</taxon>
        <taxon>Bacillati</taxon>
        <taxon>Bacillota</taxon>
        <taxon>Clostridia</taxon>
        <taxon>Eubacteriales</taxon>
        <taxon>Yeguiaceae</taxon>
        <taxon>Yeguia</taxon>
    </lineage>
</organism>
<evidence type="ECO:0000313" key="2">
    <source>
        <dbReference type="EMBL" id="MBC8533730.1"/>
    </source>
</evidence>
<dbReference type="InterPro" id="IPR036866">
    <property type="entry name" value="RibonucZ/Hydroxyglut_hydro"/>
</dbReference>
<reference evidence="2" key="1">
    <citation type="submission" date="2020-08" db="EMBL/GenBank/DDBJ databases">
        <title>Genome public.</title>
        <authorList>
            <person name="Liu C."/>
            <person name="Sun Q."/>
        </authorList>
    </citation>
    <scope>NUCLEOTIDE SEQUENCE</scope>
    <source>
        <strain evidence="2">NSJ-40</strain>
    </source>
</reference>
<dbReference type="PANTHER" id="PTHR47619:SF1">
    <property type="entry name" value="EXODEOXYRIBONUCLEASE WALJ"/>
    <property type="match status" value="1"/>
</dbReference>
<dbReference type="EMBL" id="JACRSN010000008">
    <property type="protein sequence ID" value="MBC8533730.1"/>
    <property type="molecule type" value="Genomic_DNA"/>
</dbReference>
<dbReference type="Proteomes" id="UP000651482">
    <property type="component" value="Unassembled WGS sequence"/>
</dbReference>
<dbReference type="AlphaFoldDB" id="A0A926DB50"/>